<dbReference type="GO" id="GO:0003700">
    <property type="term" value="F:DNA-binding transcription factor activity"/>
    <property type="evidence" value="ECO:0007669"/>
    <property type="project" value="InterPro"/>
</dbReference>
<dbReference type="PANTHER" id="PTHR30204">
    <property type="entry name" value="REDOX-CYCLING DRUG-SENSING TRANSCRIPTIONAL ACTIVATOR SOXR"/>
    <property type="match status" value="1"/>
</dbReference>
<keyword evidence="5" id="KW-1185">Reference proteome</keyword>
<protein>
    <submittedName>
        <fullName evidence="4">Putative MerR family transcriptional regulator</fullName>
    </submittedName>
</protein>
<dbReference type="InterPro" id="IPR047057">
    <property type="entry name" value="MerR_fam"/>
</dbReference>
<dbReference type="AlphaFoldDB" id="H5TV58"/>
<organism evidence="4 5">
    <name type="scientific">Gordonia sputi NBRC 100414</name>
    <dbReference type="NCBI Taxonomy" id="1089453"/>
    <lineage>
        <taxon>Bacteria</taxon>
        <taxon>Bacillati</taxon>
        <taxon>Actinomycetota</taxon>
        <taxon>Actinomycetes</taxon>
        <taxon>Mycobacteriales</taxon>
        <taxon>Gordoniaceae</taxon>
        <taxon>Gordonia</taxon>
    </lineage>
</organism>
<feature type="region of interest" description="Disordered" evidence="2">
    <location>
        <begin position="259"/>
        <end position="288"/>
    </location>
</feature>
<dbReference type="SUPFAM" id="SSF46955">
    <property type="entry name" value="Putative DNA-binding domain"/>
    <property type="match status" value="1"/>
</dbReference>
<dbReference type="EMBL" id="BAFC01000006">
    <property type="protein sequence ID" value="GAB37366.1"/>
    <property type="molecule type" value="Genomic_DNA"/>
</dbReference>
<name>H5TV58_9ACTN</name>
<evidence type="ECO:0000313" key="5">
    <source>
        <dbReference type="Proteomes" id="UP000005845"/>
    </source>
</evidence>
<comment type="caution">
    <text evidence="4">The sequence shown here is derived from an EMBL/GenBank/DDBJ whole genome shotgun (WGS) entry which is preliminary data.</text>
</comment>
<dbReference type="InterPro" id="IPR009061">
    <property type="entry name" value="DNA-bd_dom_put_sf"/>
</dbReference>
<dbReference type="GO" id="GO:0003677">
    <property type="term" value="F:DNA binding"/>
    <property type="evidence" value="ECO:0007669"/>
    <property type="project" value="UniProtKB-KW"/>
</dbReference>
<dbReference type="eggNOG" id="COG0789">
    <property type="taxonomic scope" value="Bacteria"/>
</dbReference>
<dbReference type="Proteomes" id="UP000005845">
    <property type="component" value="Unassembled WGS sequence"/>
</dbReference>
<sequence>MSSDDKATNEYRIDDLARVAGTTTRNVRGYQDRGLLPRPLRRGRIAIYTDLHLDRLRVINDLLRRGFTIRHIGEFLTGIQRGDDLADVLGLREVVAAPWGNTTKTSVSADELRELLNNSNPAYFTRLIDLGLIKPEGTADPPTSFTVLDQDTIDAYARLVRRGLTLNSILSVHENLSTQMDSVAEALISAGRGTIAEEYKDGWIPQTPAEADWVRDLLVEFRRAGSTIAHNALDRALDRDMARQLDDYLAIANDSVDQDPLDIRGERQSSTAKGRKRSGNDDRRQSSG</sequence>
<dbReference type="Gene3D" id="1.10.1660.10">
    <property type="match status" value="1"/>
</dbReference>
<evidence type="ECO:0000256" key="1">
    <source>
        <dbReference type="ARBA" id="ARBA00023125"/>
    </source>
</evidence>
<proteinExistence type="predicted"/>
<evidence type="ECO:0000259" key="3">
    <source>
        <dbReference type="PROSITE" id="PS50937"/>
    </source>
</evidence>
<feature type="compositionally biased region" description="Basic and acidic residues" evidence="2">
    <location>
        <begin position="278"/>
        <end position="288"/>
    </location>
</feature>
<evidence type="ECO:0000256" key="2">
    <source>
        <dbReference type="SAM" id="MobiDB-lite"/>
    </source>
</evidence>
<accession>H5TV58</accession>
<keyword evidence="1" id="KW-0238">DNA-binding</keyword>
<dbReference type="InterPro" id="IPR000551">
    <property type="entry name" value="MerR-type_HTH_dom"/>
</dbReference>
<dbReference type="Pfam" id="PF13411">
    <property type="entry name" value="MerR_1"/>
    <property type="match status" value="1"/>
</dbReference>
<dbReference type="RefSeq" id="WP_005201965.1">
    <property type="nucleotide sequence ID" value="NZ_BAFC01000006.1"/>
</dbReference>
<dbReference type="SMART" id="SM00422">
    <property type="entry name" value="HTH_MERR"/>
    <property type="match status" value="1"/>
</dbReference>
<evidence type="ECO:0000313" key="4">
    <source>
        <dbReference type="EMBL" id="GAB37366.1"/>
    </source>
</evidence>
<feature type="domain" description="HTH merR-type" evidence="3">
    <location>
        <begin position="10"/>
        <end position="78"/>
    </location>
</feature>
<gene>
    <name evidence="4" type="ORF">GOSPT_006_00570</name>
</gene>
<dbReference type="PROSITE" id="PS50937">
    <property type="entry name" value="HTH_MERR_2"/>
    <property type="match status" value="1"/>
</dbReference>
<reference evidence="4 5" key="1">
    <citation type="submission" date="2012-02" db="EMBL/GenBank/DDBJ databases">
        <title>Whole genome shotgun sequence of Gordonia sputi NBRC 100414.</title>
        <authorList>
            <person name="Yoshida I."/>
            <person name="Hosoyama A."/>
            <person name="Tsuchikane K."/>
            <person name="Katsumata H."/>
            <person name="Yamazaki S."/>
            <person name="Fujita N."/>
        </authorList>
    </citation>
    <scope>NUCLEOTIDE SEQUENCE [LARGE SCALE GENOMIC DNA]</scope>
    <source>
        <strain evidence="4 5">NBRC 100414</strain>
    </source>
</reference>
<dbReference type="PANTHER" id="PTHR30204:SF93">
    <property type="entry name" value="HTH MERR-TYPE DOMAIN-CONTAINING PROTEIN"/>
    <property type="match status" value="1"/>
</dbReference>